<organism evidence="15 16">
    <name type="scientific">Electrophorus electricus</name>
    <name type="common">Electric eel</name>
    <name type="synonym">Gymnotus electricus</name>
    <dbReference type="NCBI Taxonomy" id="8005"/>
    <lineage>
        <taxon>Eukaryota</taxon>
        <taxon>Metazoa</taxon>
        <taxon>Chordata</taxon>
        <taxon>Craniata</taxon>
        <taxon>Vertebrata</taxon>
        <taxon>Euteleostomi</taxon>
        <taxon>Actinopterygii</taxon>
        <taxon>Neopterygii</taxon>
        <taxon>Teleostei</taxon>
        <taxon>Ostariophysi</taxon>
        <taxon>Gymnotiformes</taxon>
        <taxon>Gymnotoidei</taxon>
        <taxon>Gymnotidae</taxon>
        <taxon>Electrophorus</taxon>
    </lineage>
</organism>
<evidence type="ECO:0000313" key="16">
    <source>
        <dbReference type="Proteomes" id="UP000314983"/>
    </source>
</evidence>
<dbReference type="Proteomes" id="UP000314983">
    <property type="component" value="Chromosome 24"/>
</dbReference>
<keyword evidence="9" id="KW-0539">Nucleus</keyword>
<evidence type="ECO:0000256" key="11">
    <source>
        <dbReference type="ARBA" id="ARBA00060201"/>
    </source>
</evidence>
<name>A0A4W4EXM1_ELEEL</name>
<dbReference type="Pfam" id="PF00010">
    <property type="entry name" value="HLH"/>
    <property type="match status" value="1"/>
</dbReference>
<dbReference type="CDD" id="cd11461">
    <property type="entry name" value="bHLH-O_HES5"/>
    <property type="match status" value="1"/>
</dbReference>
<dbReference type="GO" id="GO:0007420">
    <property type="term" value="P:brain development"/>
    <property type="evidence" value="ECO:0007669"/>
    <property type="project" value="Ensembl"/>
</dbReference>
<reference evidence="16" key="1">
    <citation type="journal article" date="2014" name="Science">
        <title>Nonhuman genetics. Genomic basis for the convergent evolution of electric organs.</title>
        <authorList>
            <person name="Gallant J.R."/>
            <person name="Traeger L.L."/>
            <person name="Volkening J.D."/>
            <person name="Moffett H."/>
            <person name="Chen P.H."/>
            <person name="Novina C.D."/>
            <person name="Phillips G.N.Jr."/>
            <person name="Anand R."/>
            <person name="Wells G.B."/>
            <person name="Pinch M."/>
            <person name="Guth R."/>
            <person name="Unguez G.A."/>
            <person name="Albert J.S."/>
            <person name="Zakon H.H."/>
            <person name="Samanta M.P."/>
            <person name="Sussman M.R."/>
        </authorList>
    </citation>
    <scope>NUCLEOTIDE SEQUENCE [LARGE SCALE GENOMIC DNA]</scope>
</reference>
<keyword evidence="16" id="KW-1185">Reference proteome</keyword>
<dbReference type="KEGG" id="eee:113570050"/>
<dbReference type="GO" id="GO:0097150">
    <property type="term" value="P:neuronal stem cell population maintenance"/>
    <property type="evidence" value="ECO:0007669"/>
    <property type="project" value="UniProtKB-ARBA"/>
</dbReference>
<keyword evidence="8" id="KW-0804">Transcription</keyword>
<reference evidence="15" key="3">
    <citation type="submission" date="2020-05" db="EMBL/GenBank/DDBJ databases">
        <title>Electrophorus electricus (electric eel) genome, fEleEle1, primary haplotype.</title>
        <authorList>
            <person name="Myers G."/>
            <person name="Meyer A."/>
            <person name="Fedrigo O."/>
            <person name="Formenti G."/>
            <person name="Rhie A."/>
            <person name="Tracey A."/>
            <person name="Sims Y."/>
            <person name="Jarvis E.D."/>
        </authorList>
    </citation>
    <scope>NUCLEOTIDE SEQUENCE [LARGE SCALE GENOMIC DNA]</scope>
</reference>
<keyword evidence="6" id="KW-0805">Transcription regulation</keyword>
<evidence type="ECO:0000256" key="12">
    <source>
        <dbReference type="ARBA" id="ARBA00072975"/>
    </source>
</evidence>
<dbReference type="InterPro" id="IPR036638">
    <property type="entry name" value="HLH_DNA-bd_sf"/>
</dbReference>
<evidence type="ECO:0000256" key="9">
    <source>
        <dbReference type="ARBA" id="ARBA00023242"/>
    </source>
</evidence>
<evidence type="ECO:0000259" key="14">
    <source>
        <dbReference type="PROSITE" id="PS50888"/>
    </source>
</evidence>
<keyword evidence="5" id="KW-0524">Neurogenesis</keyword>
<evidence type="ECO:0000256" key="2">
    <source>
        <dbReference type="ARBA" id="ARBA00022473"/>
    </source>
</evidence>
<dbReference type="GO" id="GO:0046983">
    <property type="term" value="F:protein dimerization activity"/>
    <property type="evidence" value="ECO:0007669"/>
    <property type="project" value="InterPro"/>
</dbReference>
<keyword evidence="2" id="KW-0217">Developmental protein</keyword>
<dbReference type="GeneTree" id="ENSGT00940000163190"/>
<keyword evidence="4" id="KW-0221">Differentiation</keyword>
<evidence type="ECO:0000256" key="7">
    <source>
        <dbReference type="ARBA" id="ARBA00023125"/>
    </source>
</evidence>
<feature type="domain" description="BHLH" evidence="14">
    <location>
        <begin position="21"/>
        <end position="77"/>
    </location>
</feature>
<dbReference type="Gene3D" id="4.10.280.10">
    <property type="entry name" value="Helix-loop-helix DNA-binding domain"/>
    <property type="match status" value="1"/>
</dbReference>
<evidence type="ECO:0000256" key="13">
    <source>
        <dbReference type="ARBA" id="ARBA00081413"/>
    </source>
</evidence>
<dbReference type="GeneID" id="113570050"/>
<dbReference type="FunFam" id="4.10.280.10:FF:000033">
    <property type="entry name" value="Transcription factor HES-5"/>
    <property type="match status" value="1"/>
</dbReference>
<reference evidence="16" key="2">
    <citation type="journal article" date="2017" name="Sci. Adv.">
        <title>A tail of two voltages: Proteomic comparison of the three electric organs of the electric eel.</title>
        <authorList>
            <person name="Traeger L.L."/>
            <person name="Sabat G."/>
            <person name="Barrett-Wilt G.A."/>
            <person name="Wells G.B."/>
            <person name="Sussman M.R."/>
        </authorList>
    </citation>
    <scope>NUCLEOTIDE SEQUENCE [LARGE SCALE GENOMIC DNA]</scope>
</reference>
<dbReference type="PANTHER" id="PTHR10985">
    <property type="entry name" value="BASIC HELIX-LOOP-HELIX TRANSCRIPTION FACTOR, HES-RELATED"/>
    <property type="match status" value="1"/>
</dbReference>
<dbReference type="SMART" id="SM00353">
    <property type="entry name" value="HLH"/>
    <property type="match status" value="1"/>
</dbReference>
<dbReference type="AlphaFoldDB" id="A0A4W4EXM1"/>
<comment type="subcellular location">
    <subcellularLocation>
        <location evidence="1">Nucleus</location>
    </subcellularLocation>
</comment>
<evidence type="ECO:0000256" key="6">
    <source>
        <dbReference type="ARBA" id="ARBA00023015"/>
    </source>
</evidence>
<dbReference type="GO" id="GO:0005634">
    <property type="term" value="C:nucleus"/>
    <property type="evidence" value="ECO:0007669"/>
    <property type="project" value="UniProtKB-SubCell"/>
</dbReference>
<comment type="function">
    <text evidence="11">Transcriptional repressor of genes that require a bHLH protein for their transcription. Plays an important role as neurogenesis negative regulator.</text>
</comment>
<dbReference type="SUPFAM" id="SSF47459">
    <property type="entry name" value="HLH, helix-loop-helix DNA-binding domain"/>
    <property type="match status" value="1"/>
</dbReference>
<evidence type="ECO:0000256" key="10">
    <source>
        <dbReference type="ARBA" id="ARBA00023791"/>
    </source>
</evidence>
<keyword evidence="3" id="KW-0678">Repressor</keyword>
<dbReference type="PROSITE" id="PS50888">
    <property type="entry name" value="BHLH"/>
    <property type="match status" value="1"/>
</dbReference>
<accession>A0A4W4EXM1</accession>
<comment type="subunit">
    <text evidence="10">Transcription repression requires formation of a complex with a corepressor protein of the Groucho/TLE family.</text>
</comment>
<gene>
    <name evidence="15" type="primary">her12</name>
</gene>
<dbReference type="GO" id="GO:0007219">
    <property type="term" value="P:Notch signaling pathway"/>
    <property type="evidence" value="ECO:0007669"/>
    <property type="project" value="Ensembl"/>
</dbReference>
<dbReference type="InterPro" id="IPR011598">
    <property type="entry name" value="bHLH_dom"/>
</dbReference>
<keyword evidence="7" id="KW-0238">DNA-binding</keyword>
<dbReference type="InterPro" id="IPR050370">
    <property type="entry name" value="HES_HEY"/>
</dbReference>
<evidence type="ECO:0000256" key="3">
    <source>
        <dbReference type="ARBA" id="ARBA00022491"/>
    </source>
</evidence>
<evidence type="ECO:0000256" key="1">
    <source>
        <dbReference type="ARBA" id="ARBA00004123"/>
    </source>
</evidence>
<dbReference type="CTD" id="402914"/>
<dbReference type="Ensembl" id="ENSEEET00000017341.2">
    <property type="protein sequence ID" value="ENSEEEP00000017145.2"/>
    <property type="gene ID" value="ENSEEEG00000008490.2"/>
</dbReference>
<protein>
    <recommendedName>
        <fullName evidence="12">Transcription factor HES-5</fullName>
    </recommendedName>
    <alternativeName>
        <fullName evidence="13">Hairy and enhancer of split 5</fullName>
    </alternativeName>
</protein>
<dbReference type="GO" id="GO:0001756">
    <property type="term" value="P:somitogenesis"/>
    <property type="evidence" value="ECO:0007669"/>
    <property type="project" value="Ensembl"/>
</dbReference>
<dbReference type="GO" id="GO:0030154">
    <property type="term" value="P:cell differentiation"/>
    <property type="evidence" value="ECO:0007669"/>
    <property type="project" value="UniProtKB-KW"/>
</dbReference>
<reference evidence="15" key="4">
    <citation type="submission" date="2025-08" db="UniProtKB">
        <authorList>
            <consortium name="Ensembl"/>
        </authorList>
    </citation>
    <scope>IDENTIFICATION</scope>
</reference>
<sequence length="157" mass="18114">MAPHTATLSTFDHLRFSDKDKLKMRKPIIEKMRRDRINSSIDQLKKLLEKEVRSQNSSAKLEKADVLEMTVSFLKQWQGLPAALVSRDYDEGYSRCWRESLQFHNVHSSRGQSTQELQQCHQPQPSSTVLCCSLPPPSSKRCPATQPQPGSHLWRPW</sequence>
<evidence type="ECO:0000256" key="8">
    <source>
        <dbReference type="ARBA" id="ARBA00023163"/>
    </source>
</evidence>
<dbReference type="RefSeq" id="XP_026854046.2">
    <property type="nucleotide sequence ID" value="XM_026998245.2"/>
</dbReference>
<evidence type="ECO:0000313" key="15">
    <source>
        <dbReference type="Ensembl" id="ENSEEEP00000017145.2"/>
    </source>
</evidence>
<evidence type="ECO:0000256" key="4">
    <source>
        <dbReference type="ARBA" id="ARBA00022782"/>
    </source>
</evidence>
<evidence type="ECO:0000256" key="5">
    <source>
        <dbReference type="ARBA" id="ARBA00022902"/>
    </source>
</evidence>
<dbReference type="GO" id="GO:0045596">
    <property type="term" value="P:negative regulation of cell differentiation"/>
    <property type="evidence" value="ECO:0007669"/>
    <property type="project" value="UniProtKB-ARBA"/>
</dbReference>
<proteinExistence type="predicted"/>
<dbReference type="GO" id="GO:0003677">
    <property type="term" value="F:DNA binding"/>
    <property type="evidence" value="ECO:0007669"/>
    <property type="project" value="UniProtKB-KW"/>
</dbReference>
<reference evidence="15" key="5">
    <citation type="submission" date="2025-09" db="UniProtKB">
        <authorList>
            <consortium name="Ensembl"/>
        </authorList>
    </citation>
    <scope>IDENTIFICATION</scope>
</reference>
<dbReference type="OMA" id="SPCPNSY"/>